<dbReference type="EMBL" id="OZ004258">
    <property type="protein sequence ID" value="CAK7911380.1"/>
    <property type="molecule type" value="Genomic_DNA"/>
</dbReference>
<reference evidence="10 11" key="1">
    <citation type="submission" date="2024-01" db="EMBL/GenBank/DDBJ databases">
        <authorList>
            <consortium name="Genoscope - CEA"/>
            <person name="William W."/>
        </authorList>
    </citation>
    <scope>NUCLEOTIDE SEQUENCE [LARGE SCALE GENOMIC DNA]</scope>
    <source>
        <strain evidence="10 11">29B2s-10</strain>
    </source>
</reference>
<dbReference type="SUPFAM" id="SSF144232">
    <property type="entry name" value="HIT/MYND zinc finger-like"/>
    <property type="match status" value="1"/>
</dbReference>
<feature type="compositionally biased region" description="Acidic residues" evidence="8">
    <location>
        <begin position="306"/>
        <end position="323"/>
    </location>
</feature>
<evidence type="ECO:0000256" key="8">
    <source>
        <dbReference type="SAM" id="MobiDB-lite"/>
    </source>
</evidence>
<organism evidence="10 11">
    <name type="scientific">[Candida] anglica</name>
    <dbReference type="NCBI Taxonomy" id="148631"/>
    <lineage>
        <taxon>Eukaryota</taxon>
        <taxon>Fungi</taxon>
        <taxon>Dikarya</taxon>
        <taxon>Ascomycota</taxon>
        <taxon>Saccharomycotina</taxon>
        <taxon>Pichiomycetes</taxon>
        <taxon>Debaryomycetaceae</taxon>
        <taxon>Kurtzmaniella</taxon>
    </lineage>
</organism>
<evidence type="ECO:0000256" key="5">
    <source>
        <dbReference type="ARBA" id="ARBA00049598"/>
    </source>
</evidence>
<evidence type="ECO:0000256" key="7">
    <source>
        <dbReference type="PROSITE-ProRule" id="PRU00453"/>
    </source>
</evidence>
<proteinExistence type="inferred from homology"/>
<gene>
    <name evidence="10" type="ORF">CAAN4_F02190</name>
</gene>
<keyword evidence="3 7" id="KW-0863">Zinc-finger</keyword>
<feature type="compositionally biased region" description="Low complexity" evidence="8">
    <location>
        <begin position="94"/>
        <end position="105"/>
    </location>
</feature>
<dbReference type="PROSITE" id="PS51083">
    <property type="entry name" value="ZF_HIT"/>
    <property type="match status" value="1"/>
</dbReference>
<dbReference type="CDD" id="cd23023">
    <property type="entry name" value="zf-HIT_BCD1"/>
    <property type="match status" value="1"/>
</dbReference>
<comment type="similarity">
    <text evidence="6">Belongs to the BCD1 family.</text>
</comment>
<protein>
    <recommendedName>
        <fullName evidence="9">HIT-type domain-containing protein</fullName>
    </recommendedName>
</protein>
<evidence type="ECO:0000313" key="10">
    <source>
        <dbReference type="EMBL" id="CAK7911380.1"/>
    </source>
</evidence>
<dbReference type="InterPro" id="IPR051639">
    <property type="entry name" value="BCD1"/>
</dbReference>
<dbReference type="Pfam" id="PF25790">
    <property type="entry name" value="BCD1"/>
    <property type="match status" value="1"/>
</dbReference>
<dbReference type="InterPro" id="IPR007529">
    <property type="entry name" value="Znf_HIT"/>
</dbReference>
<dbReference type="Proteomes" id="UP001497600">
    <property type="component" value="Chromosome F"/>
</dbReference>
<dbReference type="Gene3D" id="3.30.60.190">
    <property type="match status" value="1"/>
</dbReference>
<dbReference type="PANTHER" id="PTHR13483">
    <property type="entry name" value="BOX C_D SNORNA PROTEIN 1-RELATED"/>
    <property type="match status" value="1"/>
</dbReference>
<evidence type="ECO:0000256" key="2">
    <source>
        <dbReference type="ARBA" id="ARBA00022723"/>
    </source>
</evidence>
<evidence type="ECO:0000256" key="1">
    <source>
        <dbReference type="ARBA" id="ARBA00022553"/>
    </source>
</evidence>
<evidence type="ECO:0000256" key="4">
    <source>
        <dbReference type="ARBA" id="ARBA00022833"/>
    </source>
</evidence>
<dbReference type="PANTHER" id="PTHR13483:SF3">
    <property type="entry name" value="BOX C_D SNORNA PROTEIN 1"/>
    <property type="match status" value="1"/>
</dbReference>
<accession>A0ABP0EEC4</accession>
<evidence type="ECO:0000313" key="11">
    <source>
        <dbReference type="Proteomes" id="UP001497600"/>
    </source>
</evidence>
<keyword evidence="11" id="KW-1185">Reference proteome</keyword>
<keyword evidence="4" id="KW-0862">Zinc</keyword>
<evidence type="ECO:0000256" key="6">
    <source>
        <dbReference type="ARBA" id="ARBA00049654"/>
    </source>
</evidence>
<evidence type="ECO:0000256" key="3">
    <source>
        <dbReference type="ARBA" id="ARBA00022771"/>
    </source>
</evidence>
<evidence type="ECO:0000259" key="9">
    <source>
        <dbReference type="PROSITE" id="PS51083"/>
    </source>
</evidence>
<sequence>MQCSICQINPSKYTCPACEAKTCSLNCIRQHKKDANCTGTVDQTKFLAKKTLSSDDAHINRDYNFLLQVGRKIHVGKDDVKSNARNVFKRQFRNGSNNNNNGSNNKRQKPQTPSVDPRTFLVNKVFPNEPTTAVKRHNTLVVQLPPGMSRAASNKSGYDKKMGSFIWTIEWVYIDNSGEETTRFLSYRLKEGLLLREAVPLNILNKATSTSENCDKSVDIDRNELRFYLDNVLDKGKRKTSKSILKLRADVSISEALTDMVVLEFPTIYVTRNEETWKEFVSENQLEQDHSEDDSSSESESATDSSSDDSSSEESESEDEGPEVESTKESDFVPQVVIDTNIINKEDSSKEVNGELAQVDVDGLEKETIVSVNEIEETSEMQNNEKVDEVEI</sequence>
<keyword evidence="1" id="KW-0597">Phosphoprotein</keyword>
<feature type="region of interest" description="Disordered" evidence="8">
    <location>
        <begin position="90"/>
        <end position="117"/>
    </location>
</feature>
<comment type="function">
    <text evidence="5">Required for box C/D snoRNAs accumulation involved in snoRNA processing, snoRNA transport to the nucleolus and ribosome biogenesis.</text>
</comment>
<name>A0ABP0EEC4_9ASCO</name>
<feature type="region of interest" description="Disordered" evidence="8">
    <location>
        <begin position="282"/>
        <end position="336"/>
    </location>
</feature>
<keyword evidence="2" id="KW-0479">Metal-binding</keyword>
<dbReference type="Pfam" id="PF04438">
    <property type="entry name" value="zf-HIT"/>
    <property type="match status" value="1"/>
</dbReference>
<dbReference type="InterPro" id="IPR057721">
    <property type="entry name" value="BCD1_alpha/beta"/>
</dbReference>
<feature type="domain" description="HIT-type" evidence="9">
    <location>
        <begin position="3"/>
        <end position="37"/>
    </location>
</feature>